<proteinExistence type="inferred from homology"/>
<gene>
    <name evidence="5" type="primary">rpmA</name>
    <name evidence="7" type="ordered locus">Thal_1528</name>
</gene>
<evidence type="ECO:0000256" key="3">
    <source>
        <dbReference type="ARBA" id="ARBA00023274"/>
    </source>
</evidence>
<sequence length="91" mass="9982">MASKASGGSTRNGRDSHSKRLGVKRYDGQIVKAGNILVRQRGTRIYPGKNVGMGSDFTLFALVDGVVKFENRRNRKYVSVIPLQELASTQA</sequence>
<dbReference type="FunFam" id="2.40.50.100:FF:000004">
    <property type="entry name" value="50S ribosomal protein L27"/>
    <property type="match status" value="1"/>
</dbReference>
<evidence type="ECO:0000256" key="5">
    <source>
        <dbReference type="HAMAP-Rule" id="MF_00539"/>
    </source>
</evidence>
<dbReference type="GO" id="GO:0022625">
    <property type="term" value="C:cytosolic large ribosomal subunit"/>
    <property type="evidence" value="ECO:0007669"/>
    <property type="project" value="TreeGrafter"/>
</dbReference>
<evidence type="ECO:0000313" key="7">
    <source>
        <dbReference type="EMBL" id="ADC90157.1"/>
    </source>
</evidence>
<dbReference type="KEGG" id="tal:Thal_1528"/>
<dbReference type="STRING" id="638303.Thal_1528"/>
<dbReference type="PANTHER" id="PTHR15893:SF0">
    <property type="entry name" value="LARGE RIBOSOMAL SUBUNIT PROTEIN BL27M"/>
    <property type="match status" value="1"/>
</dbReference>
<dbReference type="PANTHER" id="PTHR15893">
    <property type="entry name" value="RIBOSOMAL PROTEIN L27"/>
    <property type="match status" value="1"/>
</dbReference>
<dbReference type="eggNOG" id="COG0211">
    <property type="taxonomic scope" value="Bacteria"/>
</dbReference>
<protein>
    <recommendedName>
        <fullName evidence="4 5">Large ribosomal subunit protein bL27</fullName>
    </recommendedName>
</protein>
<dbReference type="OrthoDB" id="9803474at2"/>
<dbReference type="Proteomes" id="UP000002043">
    <property type="component" value="Chromosome"/>
</dbReference>
<dbReference type="InterPro" id="IPR018261">
    <property type="entry name" value="Ribosomal_bL27_CS"/>
</dbReference>
<evidence type="ECO:0000313" key="8">
    <source>
        <dbReference type="Proteomes" id="UP000002043"/>
    </source>
</evidence>
<dbReference type="EMBL" id="CP001931">
    <property type="protein sequence ID" value="ADC90157.1"/>
    <property type="molecule type" value="Genomic_DNA"/>
</dbReference>
<evidence type="ECO:0000256" key="4">
    <source>
        <dbReference type="ARBA" id="ARBA00035175"/>
    </source>
</evidence>
<comment type="similarity">
    <text evidence="1 5">Belongs to the bacterial ribosomal protein bL27 family.</text>
</comment>
<dbReference type="SUPFAM" id="SSF110324">
    <property type="entry name" value="Ribosomal L27 protein-like"/>
    <property type="match status" value="1"/>
</dbReference>
<dbReference type="Gene3D" id="2.40.50.100">
    <property type="match status" value="1"/>
</dbReference>
<dbReference type="AlphaFoldDB" id="D3SN27"/>
<keyword evidence="8" id="KW-1185">Reference proteome</keyword>
<dbReference type="Pfam" id="PF01016">
    <property type="entry name" value="Ribosomal_L27"/>
    <property type="match status" value="1"/>
</dbReference>
<dbReference type="InterPro" id="IPR001684">
    <property type="entry name" value="Ribosomal_bL27"/>
</dbReference>
<dbReference type="GO" id="GO:0003735">
    <property type="term" value="F:structural constituent of ribosome"/>
    <property type="evidence" value="ECO:0007669"/>
    <property type="project" value="InterPro"/>
</dbReference>
<keyword evidence="3 5" id="KW-0687">Ribonucleoprotein</keyword>
<dbReference type="NCBIfam" id="TIGR00062">
    <property type="entry name" value="L27"/>
    <property type="match status" value="1"/>
</dbReference>
<dbReference type="HOGENOM" id="CLU_095424_4_1_0"/>
<evidence type="ECO:0000256" key="2">
    <source>
        <dbReference type="ARBA" id="ARBA00022980"/>
    </source>
</evidence>
<dbReference type="PROSITE" id="PS00831">
    <property type="entry name" value="RIBOSOMAL_L27"/>
    <property type="match status" value="1"/>
</dbReference>
<evidence type="ECO:0000256" key="6">
    <source>
        <dbReference type="SAM" id="MobiDB-lite"/>
    </source>
</evidence>
<keyword evidence="2 5" id="KW-0689">Ribosomal protein</keyword>
<accession>D3SN27</accession>
<name>D3SN27_THEAH</name>
<feature type="compositionally biased region" description="Polar residues" evidence="6">
    <location>
        <begin position="1"/>
        <end position="11"/>
    </location>
</feature>
<dbReference type="GO" id="GO:0006412">
    <property type="term" value="P:translation"/>
    <property type="evidence" value="ECO:0007669"/>
    <property type="project" value="UniProtKB-UniRule"/>
</dbReference>
<dbReference type="PRINTS" id="PR00063">
    <property type="entry name" value="RIBOSOMALL27"/>
</dbReference>
<evidence type="ECO:0000256" key="1">
    <source>
        <dbReference type="ARBA" id="ARBA00010797"/>
    </source>
</evidence>
<reference evidence="8" key="1">
    <citation type="journal article" date="2010" name="Stand. Genomic Sci.">
        <title>Complete genome sequence of Thermocrinis albus type strain (HI 11/12T).</title>
        <authorList>
            <person name="Wirth R."/>
            <person name="Sikorski J."/>
            <person name="Brambilla E."/>
            <person name="Misra M."/>
            <person name="Lapidus A."/>
            <person name="Copeland A."/>
            <person name="Nolan M."/>
            <person name="Lucas S."/>
            <person name="Chen F."/>
            <person name="Tice H."/>
            <person name="Cheng J.F."/>
            <person name="Han C."/>
            <person name="Detter J.C."/>
            <person name="Tapia R."/>
            <person name="Bruce D."/>
            <person name="Goodwin L."/>
            <person name="Pitluck S."/>
            <person name="Pati A."/>
            <person name="Anderson I."/>
            <person name="Ivanova N."/>
            <person name="Mavromatis K."/>
            <person name="Mikhailova N."/>
            <person name="Chen A."/>
            <person name="Palaniappan K."/>
            <person name="Bilek Y."/>
            <person name="Hader T."/>
            <person name="Land M."/>
            <person name="Hauser L."/>
            <person name="Chang Y.J."/>
            <person name="Jeffries C.D."/>
            <person name="Tindall B.J."/>
            <person name="Rohde M."/>
            <person name="Goker M."/>
            <person name="Bristow J."/>
            <person name="Eisen J.A."/>
            <person name="Markowitz V."/>
            <person name="Hugenholtz P."/>
            <person name="Kyrpides N.C."/>
            <person name="Klenk H.P."/>
        </authorList>
    </citation>
    <scope>NUCLEOTIDE SEQUENCE [LARGE SCALE GENOMIC DNA]</scope>
    <source>
        <strain evidence="8">DSM 14484 / JCM 11386 / HI 11/12</strain>
    </source>
</reference>
<dbReference type="HAMAP" id="MF_00539">
    <property type="entry name" value="Ribosomal_bL27"/>
    <property type="match status" value="1"/>
</dbReference>
<organism evidence="7 8">
    <name type="scientific">Thermocrinis albus (strain DSM 14484 / JCM 11386 / HI 11/12)</name>
    <dbReference type="NCBI Taxonomy" id="638303"/>
    <lineage>
        <taxon>Bacteria</taxon>
        <taxon>Pseudomonadati</taxon>
        <taxon>Aquificota</taxon>
        <taxon>Aquificia</taxon>
        <taxon>Aquificales</taxon>
        <taxon>Aquificaceae</taxon>
        <taxon>Thermocrinis</taxon>
    </lineage>
</organism>
<dbReference type="RefSeq" id="WP_012992563.1">
    <property type="nucleotide sequence ID" value="NC_013894.1"/>
</dbReference>
<feature type="region of interest" description="Disordered" evidence="6">
    <location>
        <begin position="1"/>
        <end position="22"/>
    </location>
</feature>